<dbReference type="AlphaFoldDB" id="A0A8T4IV27"/>
<reference evidence="4" key="1">
    <citation type="submission" date="2021-04" db="EMBL/GenBank/DDBJ databases">
        <title>Sequencing of actinobacteria type strains.</title>
        <authorList>
            <person name="Nguyen G.-S."/>
            <person name="Wentzel A."/>
        </authorList>
    </citation>
    <scope>NUCLEOTIDE SEQUENCE</scope>
    <source>
        <strain evidence="4">DSM 42095</strain>
    </source>
</reference>
<evidence type="ECO:0000313" key="4">
    <source>
        <dbReference type="EMBL" id="MBR7673707.1"/>
    </source>
</evidence>
<dbReference type="EMBL" id="JAGSMN010000243">
    <property type="protein sequence ID" value="MBR7673707.1"/>
    <property type="molecule type" value="Genomic_DNA"/>
</dbReference>
<organism evidence="4 5">
    <name type="scientific">Streptomyces daliensis</name>
    <dbReference type="NCBI Taxonomy" id="299421"/>
    <lineage>
        <taxon>Bacteria</taxon>
        <taxon>Bacillati</taxon>
        <taxon>Actinomycetota</taxon>
        <taxon>Actinomycetes</taxon>
        <taxon>Kitasatosporales</taxon>
        <taxon>Streptomycetaceae</taxon>
        <taxon>Streptomyces</taxon>
    </lineage>
</organism>
<evidence type="ECO:0000313" key="5">
    <source>
        <dbReference type="Proteomes" id="UP000675554"/>
    </source>
</evidence>
<dbReference type="Proteomes" id="UP000675554">
    <property type="component" value="Unassembled WGS sequence"/>
</dbReference>
<gene>
    <name evidence="4" type="ORF">KDA82_11895</name>
</gene>
<keyword evidence="4" id="KW-0067">ATP-binding</keyword>
<protein>
    <submittedName>
        <fullName evidence="4">ATP-binding protein</fullName>
    </submittedName>
</protein>
<keyword evidence="4" id="KW-0547">Nucleotide-binding</keyword>
<sequence>MHAPETTAQRGTGPRPVPGRPGTAAQARDLARDFLHALSPQPTPETTDTVLLVVSELVTNALRHAGGLTSLKLYAGKGTVDVVVRDPSATPPHERPADLKGASGGFGWPLVRHLAAEVAVTLSPPGGGKSIRATLAR</sequence>
<comment type="caution">
    <text evidence="4">The sequence shown here is derived from an EMBL/GenBank/DDBJ whole genome shotgun (WGS) entry which is preliminary data.</text>
</comment>
<dbReference type="InterPro" id="IPR003594">
    <property type="entry name" value="HATPase_dom"/>
</dbReference>
<dbReference type="SUPFAM" id="SSF55874">
    <property type="entry name" value="ATPase domain of HSP90 chaperone/DNA topoisomerase II/histidine kinase"/>
    <property type="match status" value="1"/>
</dbReference>
<dbReference type="InterPro" id="IPR036890">
    <property type="entry name" value="HATPase_C_sf"/>
</dbReference>
<dbReference type="GO" id="GO:0005524">
    <property type="term" value="F:ATP binding"/>
    <property type="evidence" value="ECO:0007669"/>
    <property type="project" value="UniProtKB-KW"/>
</dbReference>
<dbReference type="InterPro" id="IPR050267">
    <property type="entry name" value="Anti-sigma-factor_SerPK"/>
</dbReference>
<keyword evidence="5" id="KW-1185">Reference proteome</keyword>
<evidence type="ECO:0000259" key="3">
    <source>
        <dbReference type="Pfam" id="PF13581"/>
    </source>
</evidence>
<dbReference type="PANTHER" id="PTHR35526">
    <property type="entry name" value="ANTI-SIGMA-F FACTOR RSBW-RELATED"/>
    <property type="match status" value="1"/>
</dbReference>
<dbReference type="CDD" id="cd16936">
    <property type="entry name" value="HATPase_RsbW-like"/>
    <property type="match status" value="1"/>
</dbReference>
<feature type="domain" description="Histidine kinase/HSP90-like ATPase" evidence="3">
    <location>
        <begin position="19"/>
        <end position="132"/>
    </location>
</feature>
<keyword evidence="1" id="KW-0723">Serine/threonine-protein kinase</keyword>
<evidence type="ECO:0000256" key="1">
    <source>
        <dbReference type="ARBA" id="ARBA00022527"/>
    </source>
</evidence>
<name>A0A8T4IV27_9ACTN</name>
<accession>A0A8T4IV27</accession>
<dbReference type="PANTHER" id="PTHR35526:SF3">
    <property type="entry name" value="ANTI-SIGMA-F FACTOR RSBW"/>
    <property type="match status" value="1"/>
</dbReference>
<dbReference type="GO" id="GO:0004674">
    <property type="term" value="F:protein serine/threonine kinase activity"/>
    <property type="evidence" value="ECO:0007669"/>
    <property type="project" value="UniProtKB-KW"/>
</dbReference>
<dbReference type="Gene3D" id="3.30.565.10">
    <property type="entry name" value="Histidine kinase-like ATPase, C-terminal domain"/>
    <property type="match status" value="1"/>
</dbReference>
<keyword evidence="1" id="KW-0418">Kinase</keyword>
<evidence type="ECO:0000256" key="2">
    <source>
        <dbReference type="SAM" id="MobiDB-lite"/>
    </source>
</evidence>
<dbReference type="Pfam" id="PF13581">
    <property type="entry name" value="HATPase_c_2"/>
    <property type="match status" value="1"/>
</dbReference>
<keyword evidence="1" id="KW-0808">Transferase</keyword>
<proteinExistence type="predicted"/>
<feature type="region of interest" description="Disordered" evidence="2">
    <location>
        <begin position="1"/>
        <end position="30"/>
    </location>
</feature>